<gene>
    <name evidence="4" type="ORF">VTL71DRAFT_9637</name>
</gene>
<feature type="compositionally biased region" description="Low complexity" evidence="1">
    <location>
        <begin position="415"/>
        <end position="427"/>
    </location>
</feature>
<evidence type="ECO:0000256" key="2">
    <source>
        <dbReference type="SAM" id="Phobius"/>
    </source>
</evidence>
<feature type="transmembrane region" description="Helical" evidence="2">
    <location>
        <begin position="326"/>
        <end position="345"/>
    </location>
</feature>
<feature type="transmembrane region" description="Helical" evidence="2">
    <location>
        <begin position="357"/>
        <end position="383"/>
    </location>
</feature>
<name>A0ABR4BS98_9HELO</name>
<keyword evidence="2" id="KW-0472">Membrane</keyword>
<feature type="signal peptide" evidence="3">
    <location>
        <begin position="1"/>
        <end position="21"/>
    </location>
</feature>
<dbReference type="EMBL" id="JAZHXI010000023">
    <property type="protein sequence ID" value="KAL2060242.1"/>
    <property type="molecule type" value="Genomic_DNA"/>
</dbReference>
<feature type="chain" id="PRO_5045241726" evidence="3">
    <location>
        <begin position="22"/>
        <end position="518"/>
    </location>
</feature>
<feature type="compositionally biased region" description="Polar residues" evidence="1">
    <location>
        <begin position="405"/>
        <end position="414"/>
    </location>
</feature>
<keyword evidence="5" id="KW-1185">Reference proteome</keyword>
<feature type="region of interest" description="Disordered" evidence="1">
    <location>
        <begin position="405"/>
        <end position="427"/>
    </location>
</feature>
<feature type="transmembrane region" description="Helical" evidence="2">
    <location>
        <begin position="188"/>
        <end position="207"/>
    </location>
</feature>
<keyword evidence="2" id="KW-0812">Transmembrane</keyword>
<evidence type="ECO:0000313" key="5">
    <source>
        <dbReference type="Proteomes" id="UP001595075"/>
    </source>
</evidence>
<dbReference type="PANTHER" id="PTHR35043:SF8">
    <property type="entry name" value="DUF4220 DOMAIN-CONTAINING PROTEIN"/>
    <property type="match status" value="1"/>
</dbReference>
<evidence type="ECO:0000256" key="1">
    <source>
        <dbReference type="SAM" id="MobiDB-lite"/>
    </source>
</evidence>
<feature type="transmembrane region" description="Helical" evidence="2">
    <location>
        <begin position="213"/>
        <end position="237"/>
    </location>
</feature>
<protein>
    <submittedName>
        <fullName evidence="4">Uncharacterized protein</fullName>
    </submittedName>
</protein>
<feature type="transmembrane region" description="Helical" evidence="2">
    <location>
        <begin position="57"/>
        <end position="75"/>
    </location>
</feature>
<keyword evidence="3" id="KW-0732">Signal</keyword>
<dbReference type="PANTHER" id="PTHR35043">
    <property type="entry name" value="TRANSCRIPTION FACTOR DOMAIN-CONTAINING PROTEIN"/>
    <property type="match status" value="1"/>
</dbReference>
<evidence type="ECO:0000256" key="3">
    <source>
        <dbReference type="SAM" id="SignalP"/>
    </source>
</evidence>
<organism evidence="4 5">
    <name type="scientific">Oculimacula yallundae</name>
    <dbReference type="NCBI Taxonomy" id="86028"/>
    <lineage>
        <taxon>Eukaryota</taxon>
        <taxon>Fungi</taxon>
        <taxon>Dikarya</taxon>
        <taxon>Ascomycota</taxon>
        <taxon>Pezizomycotina</taxon>
        <taxon>Leotiomycetes</taxon>
        <taxon>Helotiales</taxon>
        <taxon>Ploettnerulaceae</taxon>
        <taxon>Oculimacula</taxon>
    </lineage>
</organism>
<evidence type="ECO:0000313" key="4">
    <source>
        <dbReference type="EMBL" id="KAL2060242.1"/>
    </source>
</evidence>
<sequence>MLKFSKYSLFVLIFVAQSYQALPLPNEDDQQQAKKDWSNTSTLGWTNAPDGRGTIDIIWGCLVTMFLCSWSLLCLQLPAKDDRPVDILWRRAWLTALCALGPEFTLQLALGQWSSARQSCRDFHAAGHKKWTMKHAFYADSGGFVLYTPDFKPIPIDAKQLLWMIEHKFVDYPTLSVEEINDKNKVDFLLRTISVGQILWFSVTVIGRAAQGLFITGLEITTAAFILCSFGTTFCWWHKGADVAVPEQLTTTHTMAEILTGAGSAASGMYHRTPLDFISRDEWHWSLYWTHWINILRRMHINFAPKSLPHDRFENTLWLDIKARGALPAFILTSLLYSGIFLAAWNDHFPTRLEQTLWRLSSLGMTTAVALYFIITAFAYVVCPAIDRYFNNLHSPIIQLHSINPSPQQSAKGNSSEPESAAGSPSSLAAAHLPGIIPQPHKKKQSRLSNLAARLRNNSVSKDPLLSVPLKATIPMYGVGFLYCLSRLSIILLDIVQLRSMPVDAYITVDWASFVPHF</sequence>
<proteinExistence type="predicted"/>
<accession>A0ABR4BS98</accession>
<keyword evidence="2" id="KW-1133">Transmembrane helix</keyword>
<dbReference type="Proteomes" id="UP001595075">
    <property type="component" value="Unassembled WGS sequence"/>
</dbReference>
<comment type="caution">
    <text evidence="4">The sequence shown here is derived from an EMBL/GenBank/DDBJ whole genome shotgun (WGS) entry which is preliminary data.</text>
</comment>
<reference evidence="4 5" key="1">
    <citation type="journal article" date="2024" name="Commun. Biol.">
        <title>Comparative genomic analysis of thermophilic fungi reveals convergent evolutionary adaptations and gene losses.</title>
        <authorList>
            <person name="Steindorff A.S."/>
            <person name="Aguilar-Pontes M.V."/>
            <person name="Robinson A.J."/>
            <person name="Andreopoulos B."/>
            <person name="LaButti K."/>
            <person name="Kuo A."/>
            <person name="Mondo S."/>
            <person name="Riley R."/>
            <person name="Otillar R."/>
            <person name="Haridas S."/>
            <person name="Lipzen A."/>
            <person name="Grimwood J."/>
            <person name="Schmutz J."/>
            <person name="Clum A."/>
            <person name="Reid I.D."/>
            <person name="Moisan M.C."/>
            <person name="Butler G."/>
            <person name="Nguyen T.T.M."/>
            <person name="Dewar K."/>
            <person name="Conant G."/>
            <person name="Drula E."/>
            <person name="Henrissat B."/>
            <person name="Hansel C."/>
            <person name="Singer S."/>
            <person name="Hutchinson M.I."/>
            <person name="de Vries R.P."/>
            <person name="Natvig D.O."/>
            <person name="Powell A.J."/>
            <person name="Tsang A."/>
            <person name="Grigoriev I.V."/>
        </authorList>
    </citation>
    <scope>NUCLEOTIDE SEQUENCE [LARGE SCALE GENOMIC DNA]</scope>
    <source>
        <strain evidence="4 5">CBS 494.80</strain>
    </source>
</reference>